<proteinExistence type="evidence at transcript level"/>
<accession>K9IPT3</accession>
<sequence>LGSLRLEGTRTKSIVLKLCSTEPQGSPAVPLQGPGSRHPILWAHACASQAALVLQGRPWVLPTAALPAPGPHRASHCPRALGGLHRLSRSSLRPTGFELHTFVLAPHLPPAQFSGRLQSGVRGCWGAPLRKLQASGWP</sequence>
<dbReference type="AlphaFoldDB" id="K9IPT3"/>
<feature type="non-terminal residue" evidence="1">
    <location>
        <position position="138"/>
    </location>
</feature>
<dbReference type="EMBL" id="GABZ01003287">
    <property type="protein sequence ID" value="JAA50238.1"/>
    <property type="molecule type" value="mRNA"/>
</dbReference>
<reference evidence="1" key="1">
    <citation type="submission" date="2012-11" db="EMBL/GenBank/DDBJ databases">
        <title>The Vampirome: Transcriptome and Proteome Analysis of the Submandibular and Accessory Glands of the Vampire Bat and Vector of Human Rabies, Desmodus rotundus.</title>
        <authorList>
            <person name="Francischetti I.M.B."/>
            <person name="Assumpcao T.C.F."/>
            <person name="Ma D."/>
            <person name="Vicente E.C."/>
            <person name="Ribeiro J.M.C."/>
        </authorList>
    </citation>
    <scope>NUCLEOTIDE SEQUENCE</scope>
    <source>
        <tissue evidence="1">Salivary gland</tissue>
    </source>
</reference>
<protein>
    <submittedName>
        <fullName evidence="1">Uncharacterized protein</fullName>
    </submittedName>
</protein>
<feature type="non-terminal residue" evidence="1">
    <location>
        <position position="1"/>
    </location>
</feature>
<organism evidence="1">
    <name type="scientific">Desmodus rotundus</name>
    <name type="common">Vampire bat</name>
    <dbReference type="NCBI Taxonomy" id="9430"/>
    <lineage>
        <taxon>Eukaryota</taxon>
        <taxon>Metazoa</taxon>
        <taxon>Chordata</taxon>
        <taxon>Craniata</taxon>
        <taxon>Vertebrata</taxon>
        <taxon>Euteleostomi</taxon>
        <taxon>Mammalia</taxon>
        <taxon>Eutheria</taxon>
        <taxon>Laurasiatheria</taxon>
        <taxon>Chiroptera</taxon>
        <taxon>Yangochiroptera</taxon>
        <taxon>Phyllostomidae</taxon>
        <taxon>Desmodontinae</taxon>
        <taxon>Desmodus</taxon>
    </lineage>
</organism>
<name>K9IPT3_DESRO</name>
<evidence type="ECO:0000313" key="1">
    <source>
        <dbReference type="EMBL" id="JAA50238.1"/>
    </source>
</evidence>